<reference evidence="1" key="1">
    <citation type="submission" date="2018-06" db="EMBL/GenBank/DDBJ databases">
        <authorList>
            <person name="Zhirakovskaya E."/>
        </authorList>
    </citation>
    <scope>NUCLEOTIDE SEQUENCE</scope>
</reference>
<dbReference type="AlphaFoldDB" id="A0A3B0Y7H7"/>
<sequence length="114" mass="13444">MQIVFKKLAYLLLTLALFNLPAQMFFAPYLQHHKLKETVTQINNQASNHCQQTQFQYFVICEQCDCDMNIRTLANFLTPTKLFLHTDYFTDNTIENSAHYTQPFQRPLLRPPIT</sequence>
<proteinExistence type="predicted"/>
<gene>
    <name evidence="1" type="ORF">MNBD_GAMMA08-2948</name>
</gene>
<protein>
    <submittedName>
        <fullName evidence="1">Uncharacterized protein</fullName>
    </submittedName>
</protein>
<dbReference type="EMBL" id="UOFH01000280">
    <property type="protein sequence ID" value="VAW64326.1"/>
    <property type="molecule type" value="Genomic_DNA"/>
</dbReference>
<accession>A0A3B0Y7H7</accession>
<name>A0A3B0Y7H7_9ZZZZ</name>
<evidence type="ECO:0000313" key="1">
    <source>
        <dbReference type="EMBL" id="VAW64326.1"/>
    </source>
</evidence>
<organism evidence="1">
    <name type="scientific">hydrothermal vent metagenome</name>
    <dbReference type="NCBI Taxonomy" id="652676"/>
    <lineage>
        <taxon>unclassified sequences</taxon>
        <taxon>metagenomes</taxon>
        <taxon>ecological metagenomes</taxon>
    </lineage>
</organism>